<evidence type="ECO:0000313" key="1">
    <source>
        <dbReference type="EMBL" id="CZQ89019.1"/>
    </source>
</evidence>
<dbReference type="EMBL" id="FJNE01000003">
    <property type="protein sequence ID" value="CZQ89019.1"/>
    <property type="molecule type" value="Genomic_DNA"/>
</dbReference>
<accession>A0A143YHZ1</accession>
<dbReference type="AlphaFoldDB" id="A0A143YHZ1"/>
<evidence type="ECO:0000313" key="2">
    <source>
        <dbReference type="Proteomes" id="UP000242754"/>
    </source>
</evidence>
<gene>
    <name evidence="1" type="ORF">Tpal_1081</name>
</gene>
<proteinExistence type="predicted"/>
<dbReference type="RefSeq" id="WP_087032328.1">
    <property type="nucleotide sequence ID" value="NZ_FJNE01000003.1"/>
</dbReference>
<dbReference type="Proteomes" id="UP000242754">
    <property type="component" value="Unassembled WGS sequence"/>
</dbReference>
<name>A0A143YHZ1_9LACT</name>
<reference evidence="1 2" key="1">
    <citation type="submission" date="2016-02" db="EMBL/GenBank/DDBJ databases">
        <authorList>
            <person name="Wen L."/>
            <person name="He K."/>
            <person name="Yang H."/>
        </authorList>
    </citation>
    <scope>NUCLEOTIDE SEQUENCE [LARGE SCALE GENOMIC DNA]</scope>
    <source>
        <strain evidence="1">Trichococcus palustris</strain>
    </source>
</reference>
<keyword evidence="2" id="KW-1185">Reference proteome</keyword>
<sequence length="95" mass="11261">MDKLPYIMDLMHRHFDCSTNSADYATESILLFRDELDADLLPDFFDEIYTEKEILVHYFAVDEYIAYIITDADDREWKLLGVLNGTNLVYHQVFD</sequence>
<dbReference type="STRING" id="140314.SAMN04488076_11314"/>
<dbReference type="OrthoDB" id="2168649at2"/>
<organism evidence="1 2">
    <name type="scientific">Trichococcus palustris</name>
    <dbReference type="NCBI Taxonomy" id="140314"/>
    <lineage>
        <taxon>Bacteria</taxon>
        <taxon>Bacillati</taxon>
        <taxon>Bacillota</taxon>
        <taxon>Bacilli</taxon>
        <taxon>Lactobacillales</taxon>
        <taxon>Carnobacteriaceae</taxon>
        <taxon>Trichococcus</taxon>
    </lineage>
</organism>
<protein>
    <submittedName>
        <fullName evidence="1">Uncharacterized protein</fullName>
    </submittedName>
</protein>